<dbReference type="InterPro" id="IPR005135">
    <property type="entry name" value="Endo/exonuclease/phosphatase"/>
</dbReference>
<dbReference type="InterPro" id="IPR026960">
    <property type="entry name" value="RVT-Znf"/>
</dbReference>
<keyword evidence="1" id="KW-0175">Coiled coil</keyword>
<dbReference type="Pfam" id="PF03372">
    <property type="entry name" value="Exo_endo_phos"/>
    <property type="match status" value="1"/>
</dbReference>
<dbReference type="InterPro" id="IPR000477">
    <property type="entry name" value="RT_dom"/>
</dbReference>
<dbReference type="InterPro" id="IPR043502">
    <property type="entry name" value="DNA/RNA_pol_sf"/>
</dbReference>
<dbReference type="InterPro" id="IPR036691">
    <property type="entry name" value="Endo/exonu/phosph_ase_sf"/>
</dbReference>
<proteinExistence type="predicted"/>
<dbReference type="Pfam" id="PF00078">
    <property type="entry name" value="RVT_1"/>
    <property type="match status" value="1"/>
</dbReference>
<dbReference type="CDD" id="cd01650">
    <property type="entry name" value="RT_nLTR_like"/>
    <property type="match status" value="1"/>
</dbReference>
<evidence type="ECO:0000259" key="2">
    <source>
        <dbReference type="PROSITE" id="PS50878"/>
    </source>
</evidence>
<feature type="domain" description="Reverse transcriptase" evidence="2">
    <location>
        <begin position="483"/>
        <end position="761"/>
    </location>
</feature>
<dbReference type="Pfam" id="PF13966">
    <property type="entry name" value="zf-RVT"/>
    <property type="match status" value="1"/>
</dbReference>
<dbReference type="Gene3D" id="3.60.10.10">
    <property type="entry name" value="Endonuclease/exonuclease/phosphatase"/>
    <property type="match status" value="1"/>
</dbReference>
<organism evidence="3">
    <name type="scientific">Beta vulgaris subsp. vulgaris</name>
    <name type="common">Beet</name>
    <dbReference type="NCBI Taxonomy" id="3555"/>
    <lineage>
        <taxon>Eukaryota</taxon>
        <taxon>Viridiplantae</taxon>
        <taxon>Streptophyta</taxon>
        <taxon>Embryophyta</taxon>
        <taxon>Tracheophyta</taxon>
        <taxon>Spermatophyta</taxon>
        <taxon>Magnoliopsida</taxon>
        <taxon>eudicotyledons</taxon>
        <taxon>Gunneridae</taxon>
        <taxon>Pentapetalae</taxon>
        <taxon>Caryophyllales</taxon>
        <taxon>Chenopodiaceae</taxon>
        <taxon>Betoideae</taxon>
        <taxon>Beta</taxon>
    </lineage>
</organism>
<dbReference type="GO" id="GO:0003824">
    <property type="term" value="F:catalytic activity"/>
    <property type="evidence" value="ECO:0007669"/>
    <property type="project" value="InterPro"/>
</dbReference>
<sequence length="1110" mass="128520">MLCVSWNVRGMNDPFKIKEIKNFLYSHKIVVCALLETRVREQNASKVQGKLGKDWKWLNNYSHSARERIWIGWRPAWVNVTLTHTQEQLMVCDIQDQSHKLKMVAVYGLHTIADRKSLWSGLLQCVQQQDPMIIIGDFNAVCHSNDRLYGTLVTDAETEDFQQFLLQSNLIESRSTWSYYSWSNSSIGRDRVLSRIDKAYVNLVWLGMYAEVSVQYLPPGISDHSPLLFNLMTGRPQGGKPFKFMNVMAEQGEFLETVEKAWNSVNGRFKLQAIWLNLKAVKRELKQMKTQKIGLAHEKVKNLRHQLQDLQSQDDFDHNDIMQTDAKSIMNDLRHWSHIEDSILQQKSRITWLQQGDTNSKLFFTAVKARHAINRIDMLNTEDGRVIQDADEVQEEILEFYKKLLGTRASTLMGVDLNTVRGGKCLSAQAKESLIREVASTEIDEALAGIGNDKAPGLDGFNAYFFKKSWGSIKQEIYAGIQEFFNNSRMHRPINCIVVTLLPKVQHATRVKEFRPIACCTVIYKIISKMLTNRMKGIIGEVVNEAQSGFIPGRHIADNILLASELIRGYTRKHMSPRCIMKVDIRKAYDSVEWSFLETLLYEFGFPSRFVGWIMECVSTVSYSVLVNGIPTQPFQARKGLRQGDPMSPFLFALCMEYLSRCLEELKGSPDFNFHPKCERLNITHLMFADDLLMFCRADKSSLDHMNVAFQKFSHASGLAASHEKSNIYFCGVDDETARELADYVHMQLGELPFRYLGVPLTSKKLTYAQCKPLVEMITNRAQTWMAKLLSYAGRLQLIKSILSSMQNYWAHIFPLSKKVIQAVEKVCRKFLWTGKTEETKKAPVAWATIQRPKSRGGWNVINMKYWNRAAMLKLLWAIEFKRDKLWVRWIHSYYIKRQDILTVNISNQTTWILRKIVKARDHLSNIGDWDEICIGDKFSMKKAYKKISENGERVRWRRLICNNYATPKSKFILWMMLHERLPTVDRISRWGVQCDLNYRLCRNDGETIQHLFFSCSYSAGVWSKICYIMRFPNSGVSHQEIISSVCGQARKKKGKLIVMLYTEFVYAIWKQRNKRTFTGENKDENEVLRKILFAVAAQCNDEERSLLML</sequence>
<dbReference type="PANTHER" id="PTHR33116:SF84">
    <property type="entry name" value="RNA-DIRECTED DNA POLYMERASE"/>
    <property type="match status" value="1"/>
</dbReference>
<dbReference type="SUPFAM" id="SSF56219">
    <property type="entry name" value="DNase I-like"/>
    <property type="match status" value="1"/>
</dbReference>
<evidence type="ECO:0000313" key="3">
    <source>
        <dbReference type="EMBL" id="CCA65979.1"/>
    </source>
</evidence>
<dbReference type="EMBL" id="FR852798">
    <property type="protein sequence ID" value="CCA65979.1"/>
    <property type="molecule type" value="Genomic_DNA"/>
</dbReference>
<evidence type="ECO:0000256" key="1">
    <source>
        <dbReference type="SAM" id="Coils"/>
    </source>
</evidence>
<reference evidence="3" key="1">
    <citation type="journal article" date="2014" name="Plant J.">
        <title>Profiling of extensively diversified plant LINEs reveals distinct plant-specific subclades.</title>
        <authorList>
            <person name="Heitkam T."/>
            <person name="Holtgrawe D."/>
            <person name="Dohm J.C."/>
            <person name="Minoche A.E."/>
            <person name="Himmelbauer H."/>
            <person name="Weisshaar B."/>
            <person name="Schmidt T."/>
        </authorList>
    </citation>
    <scope>NUCLEOTIDE SEQUENCE</scope>
    <source>
        <tissue evidence="3">Leaf</tissue>
    </source>
</reference>
<accession>F4NCG1</accession>
<feature type="coiled-coil region" evidence="1">
    <location>
        <begin position="278"/>
        <end position="313"/>
    </location>
</feature>
<dbReference type="PANTHER" id="PTHR33116">
    <property type="entry name" value="REVERSE TRANSCRIPTASE ZINC-BINDING DOMAIN-CONTAINING PROTEIN-RELATED-RELATED"/>
    <property type="match status" value="1"/>
</dbReference>
<dbReference type="PROSITE" id="PS50878">
    <property type="entry name" value="RT_POL"/>
    <property type="match status" value="1"/>
</dbReference>
<dbReference type="AlphaFoldDB" id="F4NCG1"/>
<protein>
    <recommendedName>
        <fullName evidence="2">Reverse transcriptase domain-containing protein</fullName>
    </recommendedName>
</protein>
<name>F4NCG1_BETVV</name>
<dbReference type="SUPFAM" id="SSF56672">
    <property type="entry name" value="DNA/RNA polymerases"/>
    <property type="match status" value="1"/>
</dbReference>